<feature type="region of interest" description="Disordered" evidence="9">
    <location>
        <begin position="372"/>
        <end position="392"/>
    </location>
</feature>
<evidence type="ECO:0000256" key="1">
    <source>
        <dbReference type="ARBA" id="ARBA00022603"/>
    </source>
</evidence>
<keyword evidence="11" id="KW-1185">Reference proteome</keyword>
<evidence type="ECO:0000256" key="2">
    <source>
        <dbReference type="ARBA" id="ARBA00022679"/>
    </source>
</evidence>
<organism evidence="10 11">
    <name type="scientific">Henriciella marina</name>
    <dbReference type="NCBI Taxonomy" id="453851"/>
    <lineage>
        <taxon>Bacteria</taxon>
        <taxon>Pseudomonadati</taxon>
        <taxon>Pseudomonadota</taxon>
        <taxon>Alphaproteobacteria</taxon>
        <taxon>Hyphomonadales</taxon>
        <taxon>Hyphomonadaceae</taxon>
        <taxon>Henriciella</taxon>
    </lineage>
</organism>
<reference evidence="10" key="1">
    <citation type="submission" date="2022-12" db="EMBL/GenBank/DDBJ databases">
        <title>Bacterial isolates from different developmental stages of Nematostella vectensis.</title>
        <authorList>
            <person name="Fraune S."/>
        </authorList>
    </citation>
    <scope>NUCLEOTIDE SEQUENCE</scope>
    <source>
        <strain evidence="10">G21632-S1</strain>
    </source>
</reference>
<dbReference type="PANTHER" id="PTHR10629:SF52">
    <property type="entry name" value="DNA (CYTOSINE-5)-METHYLTRANSFERASE 1"/>
    <property type="match status" value="1"/>
</dbReference>
<keyword evidence="3 6" id="KW-0949">S-adenosyl-L-methionine</keyword>
<dbReference type="Gene3D" id="3.40.50.150">
    <property type="entry name" value="Vaccinia Virus protein VP39"/>
    <property type="match status" value="1"/>
</dbReference>
<feature type="active site" evidence="6">
    <location>
        <position position="84"/>
    </location>
</feature>
<evidence type="ECO:0000256" key="3">
    <source>
        <dbReference type="ARBA" id="ARBA00022691"/>
    </source>
</evidence>
<dbReference type="InterPro" id="IPR031303">
    <property type="entry name" value="C5_meth_CS"/>
</dbReference>
<dbReference type="InterPro" id="IPR029063">
    <property type="entry name" value="SAM-dependent_MTases_sf"/>
</dbReference>
<dbReference type="EMBL" id="JAPWGW010000003">
    <property type="protein sequence ID" value="MCZ4298569.1"/>
    <property type="molecule type" value="Genomic_DNA"/>
</dbReference>
<dbReference type="EC" id="2.1.1.37" evidence="8"/>
<comment type="caution">
    <text evidence="10">The sequence shown here is derived from an EMBL/GenBank/DDBJ whole genome shotgun (WGS) entry which is preliminary data.</text>
</comment>
<dbReference type="PRINTS" id="PR00105">
    <property type="entry name" value="C5METTRFRASE"/>
</dbReference>
<sequence>MSNFISMFSGAGGLDLGFEQAGWERCFASDLDSDAVATLRANTNHSRRSIVGQDDIRDLTASEVRARSGLARGNLDAIVGGPPCQSWSSAGHQRGLADERGQLFRHFIKLANSLDPRFIVMENVRGLLTARGLDGEPGSALALLREDLRQEGWQTTVSLLNAADYGVAQRRVRLFVIAHRTGDCPDFPRATHSKVSAPGLKKWVSLKRRLARLAISDDEIIRPTPKLAAELALIKPGSGVKSPGKAETTRPGGHWGYKQGAFIADPSLPARTVTASTAQDWVIDPEHGLRRLCPRECAAIQSFPATWKWEGKRSSIYRQIGNAVPPKLAKAVAVSLANHIERTEAPKQRTNVTELAPLDNRLIAAIAYTKRDEARNGESRRAAPALRQRKAS</sequence>
<dbReference type="Gene3D" id="3.90.120.10">
    <property type="entry name" value="DNA Methylase, subunit A, domain 2"/>
    <property type="match status" value="1"/>
</dbReference>
<keyword evidence="2 6" id="KW-0808">Transferase</keyword>
<dbReference type="PROSITE" id="PS00094">
    <property type="entry name" value="C5_MTASE_1"/>
    <property type="match status" value="1"/>
</dbReference>
<dbReference type="Pfam" id="PF00145">
    <property type="entry name" value="DNA_methylase"/>
    <property type="match status" value="1"/>
</dbReference>
<proteinExistence type="inferred from homology"/>
<evidence type="ECO:0000256" key="4">
    <source>
        <dbReference type="ARBA" id="ARBA00022747"/>
    </source>
</evidence>
<dbReference type="GO" id="GO:0008168">
    <property type="term" value="F:methyltransferase activity"/>
    <property type="evidence" value="ECO:0007669"/>
    <property type="project" value="UniProtKB-KW"/>
</dbReference>
<keyword evidence="1 6" id="KW-0489">Methyltransferase</keyword>
<dbReference type="Proteomes" id="UP001083770">
    <property type="component" value="Unassembled WGS sequence"/>
</dbReference>
<evidence type="ECO:0000256" key="8">
    <source>
        <dbReference type="RuleBase" id="RU000417"/>
    </source>
</evidence>
<comment type="similarity">
    <text evidence="6 7">Belongs to the class I-like SAM-binding methyltransferase superfamily. C5-methyltransferase family.</text>
</comment>
<evidence type="ECO:0000256" key="7">
    <source>
        <dbReference type="RuleBase" id="RU000416"/>
    </source>
</evidence>
<dbReference type="PROSITE" id="PS51679">
    <property type="entry name" value="SAM_MT_C5"/>
    <property type="match status" value="1"/>
</dbReference>
<dbReference type="InterPro" id="IPR001525">
    <property type="entry name" value="C5_MeTfrase"/>
</dbReference>
<dbReference type="PANTHER" id="PTHR10629">
    <property type="entry name" value="CYTOSINE-SPECIFIC METHYLTRANSFERASE"/>
    <property type="match status" value="1"/>
</dbReference>
<evidence type="ECO:0000256" key="6">
    <source>
        <dbReference type="PROSITE-ProRule" id="PRU01016"/>
    </source>
</evidence>
<protein>
    <recommendedName>
        <fullName evidence="8">Cytosine-specific methyltransferase</fullName>
        <ecNumber evidence="8">2.1.1.37</ecNumber>
    </recommendedName>
</protein>
<dbReference type="InterPro" id="IPR018117">
    <property type="entry name" value="C5_DNA_meth_AS"/>
</dbReference>
<gene>
    <name evidence="10" type="ORF">O4G74_10905</name>
</gene>
<evidence type="ECO:0000256" key="9">
    <source>
        <dbReference type="SAM" id="MobiDB-lite"/>
    </source>
</evidence>
<dbReference type="NCBIfam" id="TIGR00675">
    <property type="entry name" value="dcm"/>
    <property type="match status" value="1"/>
</dbReference>
<accession>A0ABT4LW20</accession>
<dbReference type="GO" id="GO:0032259">
    <property type="term" value="P:methylation"/>
    <property type="evidence" value="ECO:0007669"/>
    <property type="project" value="UniProtKB-KW"/>
</dbReference>
<evidence type="ECO:0000313" key="11">
    <source>
        <dbReference type="Proteomes" id="UP001083770"/>
    </source>
</evidence>
<evidence type="ECO:0000256" key="5">
    <source>
        <dbReference type="ARBA" id="ARBA00047422"/>
    </source>
</evidence>
<evidence type="ECO:0000313" key="10">
    <source>
        <dbReference type="EMBL" id="MCZ4298569.1"/>
    </source>
</evidence>
<dbReference type="RefSeq" id="WP_269402639.1">
    <property type="nucleotide sequence ID" value="NZ_JAPWGW010000003.1"/>
</dbReference>
<keyword evidence="4" id="KW-0680">Restriction system</keyword>
<feature type="compositionally biased region" description="Basic and acidic residues" evidence="9">
    <location>
        <begin position="372"/>
        <end position="381"/>
    </location>
</feature>
<dbReference type="InterPro" id="IPR050390">
    <property type="entry name" value="C5-Methyltransferase"/>
</dbReference>
<dbReference type="SUPFAM" id="SSF53335">
    <property type="entry name" value="S-adenosyl-L-methionine-dependent methyltransferases"/>
    <property type="match status" value="1"/>
</dbReference>
<dbReference type="PROSITE" id="PS00095">
    <property type="entry name" value="C5_MTASE_2"/>
    <property type="match status" value="1"/>
</dbReference>
<name>A0ABT4LW20_9PROT</name>
<comment type="catalytic activity">
    <reaction evidence="5 8">
        <text>a 2'-deoxycytidine in DNA + S-adenosyl-L-methionine = a 5-methyl-2'-deoxycytidine in DNA + S-adenosyl-L-homocysteine + H(+)</text>
        <dbReference type="Rhea" id="RHEA:13681"/>
        <dbReference type="Rhea" id="RHEA-COMP:11369"/>
        <dbReference type="Rhea" id="RHEA-COMP:11370"/>
        <dbReference type="ChEBI" id="CHEBI:15378"/>
        <dbReference type="ChEBI" id="CHEBI:57856"/>
        <dbReference type="ChEBI" id="CHEBI:59789"/>
        <dbReference type="ChEBI" id="CHEBI:85452"/>
        <dbReference type="ChEBI" id="CHEBI:85454"/>
        <dbReference type="EC" id="2.1.1.37"/>
    </reaction>
</comment>